<dbReference type="GO" id="GO:0016226">
    <property type="term" value="P:iron-sulfur cluster assembly"/>
    <property type="evidence" value="ECO:0007669"/>
    <property type="project" value="InterPro"/>
</dbReference>
<dbReference type="eggNOG" id="arCOG01715">
    <property type="taxonomic scope" value="Archaea"/>
</dbReference>
<dbReference type="AlphaFoldDB" id="F2L5R1"/>
<dbReference type="RefSeq" id="WP_013680942.1">
    <property type="nucleotide sequence ID" value="NC_015315.1"/>
</dbReference>
<protein>
    <submittedName>
        <fullName evidence="2">SufBD protein</fullName>
    </submittedName>
</protein>
<dbReference type="EMBL" id="CP002590">
    <property type="protein sequence ID" value="AEA13607.1"/>
    <property type="molecule type" value="Genomic_DNA"/>
</dbReference>
<dbReference type="HOGENOM" id="CLU_736928_0_0_2"/>
<dbReference type="GeneID" id="10361660"/>
<dbReference type="InterPro" id="IPR000825">
    <property type="entry name" value="SUF_FeS_clus_asmbl_SufBD_core"/>
</dbReference>
<dbReference type="SUPFAM" id="SSF101960">
    <property type="entry name" value="Stabilizer of iron transporter SufD"/>
    <property type="match status" value="1"/>
</dbReference>
<dbReference type="InterPro" id="IPR037284">
    <property type="entry name" value="SUF_FeS_clus_asmbl_SufBD_sf"/>
</dbReference>
<name>F2L5R1_THEU7</name>
<evidence type="ECO:0000259" key="1">
    <source>
        <dbReference type="Pfam" id="PF01458"/>
    </source>
</evidence>
<dbReference type="PANTHER" id="PTHR43575:SF1">
    <property type="entry name" value="PROTEIN ABCI7, CHLOROPLASTIC"/>
    <property type="match status" value="1"/>
</dbReference>
<dbReference type="InterPro" id="IPR055346">
    <property type="entry name" value="Fe-S_cluster_assembly_SufBD"/>
</dbReference>
<accession>F2L5R1</accession>
<gene>
    <name evidence="2" type="ordered locus">TUZN_2150</name>
</gene>
<feature type="domain" description="SUF system FeS cluster assembly SufBD core" evidence="1">
    <location>
        <begin position="147"/>
        <end position="341"/>
    </location>
</feature>
<organism evidence="2 3">
    <name type="scientific">Thermoproteus uzoniensis (strain 768-20)</name>
    <dbReference type="NCBI Taxonomy" id="999630"/>
    <lineage>
        <taxon>Archaea</taxon>
        <taxon>Thermoproteota</taxon>
        <taxon>Thermoprotei</taxon>
        <taxon>Thermoproteales</taxon>
        <taxon>Thermoproteaceae</taxon>
        <taxon>Thermoproteus</taxon>
    </lineage>
</organism>
<evidence type="ECO:0000313" key="2">
    <source>
        <dbReference type="EMBL" id="AEA13607.1"/>
    </source>
</evidence>
<dbReference type="Proteomes" id="UP000008138">
    <property type="component" value="Chromosome"/>
</dbReference>
<dbReference type="STRING" id="999630.TUZN_2150"/>
<reference key="2">
    <citation type="submission" date="2011-03" db="EMBL/GenBank/DDBJ databases">
        <title>Complete genome sequence of the thermoacidophilic crenarchaeon Thermoproteus uzoniensis 768-20.</title>
        <authorList>
            <person name="Mardanov A.V."/>
            <person name="Gumerov V.M."/>
            <person name="Beletsky A.V."/>
            <person name="Prokofeva M.I."/>
            <person name="Bonch-Osmolovskaya E.A."/>
            <person name="Ravin N.V."/>
            <person name="Skryabin K.G."/>
        </authorList>
    </citation>
    <scope>NUCLEOTIDE SEQUENCE</scope>
    <source>
        <strain>768-20</strain>
    </source>
</reference>
<dbReference type="KEGG" id="tuz:TUZN_2150"/>
<dbReference type="PANTHER" id="PTHR43575">
    <property type="entry name" value="PROTEIN ABCI7, CHLOROPLASTIC"/>
    <property type="match status" value="1"/>
</dbReference>
<reference evidence="2 3" key="1">
    <citation type="journal article" date="2011" name="J. Bacteriol.">
        <title>Complete genome sequence of the thermoacidophilic crenarchaeon Thermoproteus uzoniensis 768-20.</title>
        <authorList>
            <person name="Mardanov A.V."/>
            <person name="Gumerov V.M."/>
            <person name="Beletsky A.V."/>
            <person name="Prokofeva M.I."/>
            <person name="Bonch-Osmolovskaya E.A."/>
            <person name="Ravin N.V."/>
            <person name="Skryabin K.G."/>
        </authorList>
    </citation>
    <scope>NUCLEOTIDE SEQUENCE [LARGE SCALE GENOMIC DNA]</scope>
    <source>
        <strain evidence="2 3">768-20</strain>
    </source>
</reference>
<sequence length="375" mass="39948">MKLSELKPLARQLEAKLPYQEMADSPGVKHYVDWTKYEGYGAEPPPISGKAAPCEILVLNGRYAGAGPCRGVEVEAVDEAPLKLIQLDSKMNAAVASRVPEVVHIRFSGTPEAPIAVRISARGDRAFSAAYIVLDFADGFAGDVSVIAESEGDVLNSALIEGAVGDGASINIAFASISGGGPHYVLSRMLVRSNASVVARPLAALGSMNSLIEEYIVEGTKSSVDVVGLEVGKGRSRVHHYVSAVNDGEYGRGRVRLVAIAKDESWVVQRALGRITKRGRWSESIAEGVTYIASKTAVAITQPILYIDTGDVEGARHSAADASLDEEKAFYLRARGFSEADLGALIELSLVDQYASSLTEGLSRLLSPYVERLKA</sequence>
<keyword evidence="3" id="KW-1185">Reference proteome</keyword>
<proteinExistence type="predicted"/>
<dbReference type="OrthoDB" id="300624at2157"/>
<evidence type="ECO:0000313" key="3">
    <source>
        <dbReference type="Proteomes" id="UP000008138"/>
    </source>
</evidence>
<dbReference type="Pfam" id="PF01458">
    <property type="entry name" value="SUFBD_core"/>
    <property type="match status" value="1"/>
</dbReference>